<name>A0A0C9VYJ4_SPHS4</name>
<evidence type="ECO:0000313" key="3">
    <source>
        <dbReference type="Proteomes" id="UP000054279"/>
    </source>
</evidence>
<feature type="region of interest" description="Disordered" evidence="1">
    <location>
        <begin position="1"/>
        <end position="63"/>
    </location>
</feature>
<dbReference type="EMBL" id="KN837119">
    <property type="protein sequence ID" value="KIJ44080.1"/>
    <property type="molecule type" value="Genomic_DNA"/>
</dbReference>
<proteinExistence type="predicted"/>
<dbReference type="Proteomes" id="UP000054279">
    <property type="component" value="Unassembled WGS sequence"/>
</dbReference>
<dbReference type="HOGENOM" id="CLU_1038892_0_0_1"/>
<protein>
    <recommendedName>
        <fullName evidence="4">C2H2-type domain-containing protein</fullName>
    </recommendedName>
</protein>
<evidence type="ECO:0000256" key="1">
    <source>
        <dbReference type="SAM" id="MobiDB-lite"/>
    </source>
</evidence>
<keyword evidence="3" id="KW-1185">Reference proteome</keyword>
<dbReference type="AlphaFoldDB" id="A0A0C9VYJ4"/>
<organism evidence="2 3">
    <name type="scientific">Sphaerobolus stellatus (strain SS14)</name>
    <dbReference type="NCBI Taxonomy" id="990650"/>
    <lineage>
        <taxon>Eukaryota</taxon>
        <taxon>Fungi</taxon>
        <taxon>Dikarya</taxon>
        <taxon>Basidiomycota</taxon>
        <taxon>Agaricomycotina</taxon>
        <taxon>Agaricomycetes</taxon>
        <taxon>Phallomycetidae</taxon>
        <taxon>Geastrales</taxon>
        <taxon>Sphaerobolaceae</taxon>
        <taxon>Sphaerobolus</taxon>
    </lineage>
</organism>
<gene>
    <name evidence="2" type="ORF">M422DRAFT_252572</name>
</gene>
<sequence>MEDDEEPEGDEDDVSEDFRPTAFRRARPQSTSATKKAPVRRGRKPAAKARKPAGKPKDAPKRKTVVPSTCECRRCEMCRWTCRCQLKYGPREGQLCNTYFASHRELDFKRHQEAHAVHEWFWCRVMGKLTLEQADWYSQKYKCQPMGLFCPNHAAGWDKTIGDGDCLATFTRRDALIRHLKNHTCHKEWACELTDPANPSKLDAKKVVEESRKRWEFIEPLVKETVAAQAAGKTLTPQQAAMMKSLAKFEHEKDMIMDADGADSDDED</sequence>
<reference evidence="2 3" key="1">
    <citation type="submission" date="2014-06" db="EMBL/GenBank/DDBJ databases">
        <title>Evolutionary Origins and Diversification of the Mycorrhizal Mutualists.</title>
        <authorList>
            <consortium name="DOE Joint Genome Institute"/>
            <consortium name="Mycorrhizal Genomics Consortium"/>
            <person name="Kohler A."/>
            <person name="Kuo A."/>
            <person name="Nagy L.G."/>
            <person name="Floudas D."/>
            <person name="Copeland A."/>
            <person name="Barry K.W."/>
            <person name="Cichocki N."/>
            <person name="Veneault-Fourrey C."/>
            <person name="LaButti K."/>
            <person name="Lindquist E.A."/>
            <person name="Lipzen A."/>
            <person name="Lundell T."/>
            <person name="Morin E."/>
            <person name="Murat C."/>
            <person name="Riley R."/>
            <person name="Ohm R."/>
            <person name="Sun H."/>
            <person name="Tunlid A."/>
            <person name="Henrissat B."/>
            <person name="Grigoriev I.V."/>
            <person name="Hibbett D.S."/>
            <person name="Martin F."/>
        </authorList>
    </citation>
    <scope>NUCLEOTIDE SEQUENCE [LARGE SCALE GENOMIC DNA]</scope>
    <source>
        <strain evidence="2 3">SS14</strain>
    </source>
</reference>
<accession>A0A0C9VYJ4</accession>
<evidence type="ECO:0008006" key="4">
    <source>
        <dbReference type="Google" id="ProtNLM"/>
    </source>
</evidence>
<feature type="compositionally biased region" description="Acidic residues" evidence="1">
    <location>
        <begin position="1"/>
        <end position="15"/>
    </location>
</feature>
<dbReference type="OrthoDB" id="8922241at2759"/>
<evidence type="ECO:0000313" key="2">
    <source>
        <dbReference type="EMBL" id="KIJ44080.1"/>
    </source>
</evidence>
<feature type="compositionally biased region" description="Basic residues" evidence="1">
    <location>
        <begin position="37"/>
        <end position="54"/>
    </location>
</feature>